<proteinExistence type="predicted"/>
<protein>
    <submittedName>
        <fullName evidence="2">Uncharacterized protein</fullName>
    </submittedName>
</protein>
<evidence type="ECO:0000313" key="3">
    <source>
        <dbReference type="Proteomes" id="UP000315439"/>
    </source>
</evidence>
<sequence>MQELDDKKFTITIFTNIFLGVLTLICCLLAFNLTVTSVNLSMLGVVINALALVVALSSYMLTKYHQVRAVVRIAIAVELVCLFVLAPTI</sequence>
<dbReference type="Proteomes" id="UP000315439">
    <property type="component" value="Unassembled WGS sequence"/>
</dbReference>
<keyword evidence="1" id="KW-0812">Transmembrane</keyword>
<dbReference type="AlphaFoldDB" id="A0A545UCU5"/>
<comment type="caution">
    <text evidence="2">The sequence shown here is derived from an EMBL/GenBank/DDBJ whole genome shotgun (WGS) entry which is preliminary data.</text>
</comment>
<organism evidence="2 3">
    <name type="scientific">Aliikangiella coralliicola</name>
    <dbReference type="NCBI Taxonomy" id="2592383"/>
    <lineage>
        <taxon>Bacteria</taxon>
        <taxon>Pseudomonadati</taxon>
        <taxon>Pseudomonadota</taxon>
        <taxon>Gammaproteobacteria</taxon>
        <taxon>Oceanospirillales</taxon>
        <taxon>Pleioneaceae</taxon>
        <taxon>Aliikangiella</taxon>
    </lineage>
</organism>
<gene>
    <name evidence="2" type="ORF">FLL46_12585</name>
</gene>
<feature type="transmembrane region" description="Helical" evidence="1">
    <location>
        <begin position="12"/>
        <end position="34"/>
    </location>
</feature>
<evidence type="ECO:0000313" key="2">
    <source>
        <dbReference type="EMBL" id="TQV87282.1"/>
    </source>
</evidence>
<keyword evidence="3" id="KW-1185">Reference proteome</keyword>
<name>A0A545UCU5_9GAMM</name>
<dbReference type="EMBL" id="VIKS01000008">
    <property type="protein sequence ID" value="TQV87282.1"/>
    <property type="molecule type" value="Genomic_DNA"/>
</dbReference>
<dbReference type="RefSeq" id="WP_142893873.1">
    <property type="nucleotide sequence ID" value="NZ_ML660164.1"/>
</dbReference>
<reference evidence="2 3" key="1">
    <citation type="submission" date="2019-07" db="EMBL/GenBank/DDBJ databases">
        <title>Draft genome for Aliikangiella sp. M105.</title>
        <authorList>
            <person name="Wang G."/>
        </authorList>
    </citation>
    <scope>NUCLEOTIDE SEQUENCE [LARGE SCALE GENOMIC DNA]</scope>
    <source>
        <strain evidence="2 3">M105</strain>
    </source>
</reference>
<evidence type="ECO:0000256" key="1">
    <source>
        <dbReference type="SAM" id="Phobius"/>
    </source>
</evidence>
<accession>A0A545UCU5</accession>
<keyword evidence="1" id="KW-1133">Transmembrane helix</keyword>
<feature type="transmembrane region" description="Helical" evidence="1">
    <location>
        <begin position="69"/>
        <end position="86"/>
    </location>
</feature>
<keyword evidence="1" id="KW-0472">Membrane</keyword>
<feature type="transmembrane region" description="Helical" evidence="1">
    <location>
        <begin position="40"/>
        <end position="62"/>
    </location>
</feature>